<proteinExistence type="predicted"/>
<evidence type="ECO:0000313" key="3">
    <source>
        <dbReference type="EMBL" id="CAB4996602.1"/>
    </source>
</evidence>
<evidence type="ECO:0000313" key="1">
    <source>
        <dbReference type="EMBL" id="CAB4662251.1"/>
    </source>
</evidence>
<protein>
    <submittedName>
        <fullName evidence="2">Unannotated protein</fullName>
    </submittedName>
</protein>
<evidence type="ECO:0000313" key="5">
    <source>
        <dbReference type="EMBL" id="CAB5109116.1"/>
    </source>
</evidence>
<dbReference type="EMBL" id="CAFBRW010000005">
    <property type="protein sequence ID" value="CAB5109116.1"/>
    <property type="molecule type" value="Genomic_DNA"/>
</dbReference>
<dbReference type="AlphaFoldDB" id="A0A6J6ZKH4"/>
<evidence type="ECO:0000313" key="2">
    <source>
        <dbReference type="EMBL" id="CAB4817777.1"/>
    </source>
</evidence>
<gene>
    <name evidence="1" type="ORF">UFOPK2329_00019</name>
    <name evidence="2" type="ORF">UFOPK3166_00174</name>
    <name evidence="3" type="ORF">UFOPK4035_00531</name>
    <name evidence="4" type="ORF">UFOPK4087_00083</name>
    <name evidence="5" type="ORF">UFOPK4424_00065</name>
</gene>
<organism evidence="2">
    <name type="scientific">freshwater metagenome</name>
    <dbReference type="NCBI Taxonomy" id="449393"/>
    <lineage>
        <taxon>unclassified sequences</taxon>
        <taxon>metagenomes</taxon>
        <taxon>ecological metagenomes</taxon>
    </lineage>
</organism>
<dbReference type="EMBL" id="CAFABD010000014">
    <property type="protein sequence ID" value="CAB4817777.1"/>
    <property type="molecule type" value="Genomic_DNA"/>
</dbReference>
<dbReference type="EMBL" id="CAFBOX010000069">
    <property type="protein sequence ID" value="CAB4996602.1"/>
    <property type="molecule type" value="Genomic_DNA"/>
</dbReference>
<dbReference type="EMBL" id="CAEZWZ010000001">
    <property type="protein sequence ID" value="CAB4662251.1"/>
    <property type="molecule type" value="Genomic_DNA"/>
</dbReference>
<sequence length="97" mass="10261">MLYVGAKEERRGYVRVDASPAAVAESTVGDHWITALPSISIPRRPARPVSCVYSPGVIGTCASPLYFTSFSSTTVRAGILIPSANVSVAKTAFTNPF</sequence>
<accession>A0A6J6ZKH4</accession>
<name>A0A6J6ZKH4_9ZZZZ</name>
<evidence type="ECO:0000313" key="4">
    <source>
        <dbReference type="EMBL" id="CAB5004333.1"/>
    </source>
</evidence>
<reference evidence="2" key="1">
    <citation type="submission" date="2020-05" db="EMBL/GenBank/DDBJ databases">
        <authorList>
            <person name="Chiriac C."/>
            <person name="Salcher M."/>
            <person name="Ghai R."/>
            <person name="Kavagutti S V."/>
        </authorList>
    </citation>
    <scope>NUCLEOTIDE SEQUENCE</scope>
</reference>
<dbReference type="EMBL" id="CAFBPH010000008">
    <property type="protein sequence ID" value="CAB5004333.1"/>
    <property type="molecule type" value="Genomic_DNA"/>
</dbReference>